<name>A0A1C7LUH6_GRIFR</name>
<sequence length="84" mass="9758">MLIAAFTHPEEPLTRKLRSITGGEDSSARLPFDDFTSPYVPNQLFPALFERVSQRGTLRRHKQNHWHAEPLMIVIKCNISWNEL</sequence>
<proteinExistence type="predicted"/>
<reference evidence="1 2" key="1">
    <citation type="submission" date="2016-03" db="EMBL/GenBank/DDBJ databases">
        <title>Whole genome sequencing of Grifola frondosa 9006-11.</title>
        <authorList>
            <person name="Min B."/>
            <person name="Park H."/>
            <person name="Kim J.-G."/>
            <person name="Cho H."/>
            <person name="Oh Y.-L."/>
            <person name="Kong W.-S."/>
            <person name="Choi I.-G."/>
        </authorList>
    </citation>
    <scope>NUCLEOTIDE SEQUENCE [LARGE SCALE GENOMIC DNA]</scope>
    <source>
        <strain evidence="1 2">9006-11</strain>
    </source>
</reference>
<evidence type="ECO:0000313" key="2">
    <source>
        <dbReference type="Proteomes" id="UP000092993"/>
    </source>
</evidence>
<keyword evidence="2" id="KW-1185">Reference proteome</keyword>
<organism evidence="1 2">
    <name type="scientific">Grifola frondosa</name>
    <name type="common">Maitake</name>
    <name type="synonym">Polyporus frondosus</name>
    <dbReference type="NCBI Taxonomy" id="5627"/>
    <lineage>
        <taxon>Eukaryota</taxon>
        <taxon>Fungi</taxon>
        <taxon>Dikarya</taxon>
        <taxon>Basidiomycota</taxon>
        <taxon>Agaricomycotina</taxon>
        <taxon>Agaricomycetes</taxon>
        <taxon>Polyporales</taxon>
        <taxon>Grifolaceae</taxon>
        <taxon>Grifola</taxon>
    </lineage>
</organism>
<accession>A0A1C7LUH6</accession>
<dbReference type="Proteomes" id="UP000092993">
    <property type="component" value="Unassembled WGS sequence"/>
</dbReference>
<dbReference type="AlphaFoldDB" id="A0A1C7LUH6"/>
<comment type="caution">
    <text evidence="1">The sequence shown here is derived from an EMBL/GenBank/DDBJ whole genome shotgun (WGS) entry which is preliminary data.</text>
</comment>
<dbReference type="EMBL" id="LUGG01000020">
    <property type="protein sequence ID" value="OBZ68441.1"/>
    <property type="molecule type" value="Genomic_DNA"/>
</dbReference>
<evidence type="ECO:0000313" key="1">
    <source>
        <dbReference type="EMBL" id="OBZ68441.1"/>
    </source>
</evidence>
<gene>
    <name evidence="1" type="ORF">A0H81_11481</name>
</gene>
<protein>
    <submittedName>
        <fullName evidence="1">Uncharacterized protein</fullName>
    </submittedName>
</protein>